<evidence type="ECO:0000259" key="1">
    <source>
        <dbReference type="Pfam" id="PF07727"/>
    </source>
</evidence>
<geneLocation type="mitochondrion" evidence="2"/>
<keyword evidence="2" id="KW-0496">Mitochondrion</keyword>
<sequence length="112" mass="12222">MLSHFDSNHLIFVPLRSLVDEHLLLVLLKVMDTLFVKCTDGNFIAVLVYVDDIVIASSSELGAAGLTAALKEKNSGGSLKYFLGLEVARTSAGISLCQRNFGTSILHWYACF</sequence>
<proteinExistence type="predicted"/>
<dbReference type="EMBL" id="KF442616">
    <property type="protein sequence ID" value="AGY62821.1"/>
    <property type="molecule type" value="Genomic_DNA"/>
</dbReference>
<protein>
    <submittedName>
        <fullName evidence="3">Orf112a</fullName>
    </submittedName>
    <submittedName>
        <fullName evidence="2">Orf112b</fullName>
    </submittedName>
</protein>
<name>A0A088BGJ5_ERUVS</name>
<feature type="domain" description="Reverse transcriptase Ty1/copia-type" evidence="1">
    <location>
        <begin position="31"/>
        <end position="107"/>
    </location>
</feature>
<evidence type="ECO:0000313" key="3">
    <source>
        <dbReference type="EMBL" id="AGY62821.1"/>
    </source>
</evidence>
<dbReference type="SUPFAM" id="SSF56672">
    <property type="entry name" value="DNA/RNA polymerases"/>
    <property type="match status" value="1"/>
</dbReference>
<reference evidence="2" key="1">
    <citation type="journal article" date="2014" name="PLoS ONE">
        <title>Complete Mitochondrial Genome of Eruca sativa Mill. (Garden Rocket).</title>
        <authorList>
            <person name="Wang Y."/>
            <person name="Chu P."/>
            <person name="Yang Q."/>
            <person name="Chang S."/>
            <person name="Chen J."/>
            <person name="Hu M."/>
            <person name="Guan R."/>
        </authorList>
    </citation>
    <scope>NUCLEOTIDE SEQUENCE</scope>
    <source>
        <tissue evidence="2">Etiolated seedling</tissue>
    </source>
</reference>
<accession>A0A088BGJ5</accession>
<dbReference type="AlphaFoldDB" id="A0A088BGJ5"/>
<gene>
    <name evidence="2" type="primary">orf112b</name>
    <name evidence="3" type="synonym">orf112a</name>
    <name evidence="2" type="ORF">ErsatMp025</name>
    <name evidence="3" type="ORF">ErsatMp059</name>
</gene>
<dbReference type="InterPro" id="IPR013103">
    <property type="entry name" value="RVT_2"/>
</dbReference>
<evidence type="ECO:0000313" key="2">
    <source>
        <dbReference type="EMBL" id="AGY62787.1"/>
    </source>
</evidence>
<dbReference type="EMBL" id="KF442616">
    <property type="protein sequence ID" value="AGY62787.1"/>
    <property type="molecule type" value="Genomic_DNA"/>
</dbReference>
<dbReference type="Pfam" id="PF07727">
    <property type="entry name" value="RVT_2"/>
    <property type="match status" value="1"/>
</dbReference>
<dbReference type="InterPro" id="IPR043502">
    <property type="entry name" value="DNA/RNA_pol_sf"/>
</dbReference>
<organism evidence="2">
    <name type="scientific">Eruca vesicaria subsp. sativa</name>
    <name type="common">Garden rocket</name>
    <name type="synonym">Eruca sativa</name>
    <dbReference type="NCBI Taxonomy" id="29727"/>
    <lineage>
        <taxon>Eukaryota</taxon>
        <taxon>Viridiplantae</taxon>
        <taxon>Streptophyta</taxon>
        <taxon>Embryophyta</taxon>
        <taxon>Tracheophyta</taxon>
        <taxon>Spermatophyta</taxon>
        <taxon>Magnoliopsida</taxon>
        <taxon>eudicotyledons</taxon>
        <taxon>Gunneridae</taxon>
        <taxon>Pentapetalae</taxon>
        <taxon>rosids</taxon>
        <taxon>malvids</taxon>
        <taxon>Brassicales</taxon>
        <taxon>Brassicaceae</taxon>
        <taxon>Brassiceae</taxon>
        <taxon>Eruca</taxon>
    </lineage>
</organism>